<comment type="caution">
    <text evidence="2">The sequence shown here is derived from an EMBL/GenBank/DDBJ whole genome shotgun (WGS) entry which is preliminary data.</text>
</comment>
<organism evidence="2 3">
    <name type="scientific">Chitinophaga japonensis</name>
    <name type="common">Flexibacter japonensis</name>
    <dbReference type="NCBI Taxonomy" id="104662"/>
    <lineage>
        <taxon>Bacteria</taxon>
        <taxon>Pseudomonadati</taxon>
        <taxon>Bacteroidota</taxon>
        <taxon>Chitinophagia</taxon>
        <taxon>Chitinophagales</taxon>
        <taxon>Chitinophagaceae</taxon>
        <taxon>Chitinophaga</taxon>
    </lineage>
</organism>
<feature type="domain" description="Helicase ATP-binding" evidence="1">
    <location>
        <begin position="44"/>
        <end position="147"/>
    </location>
</feature>
<dbReference type="OrthoDB" id="633327at2"/>
<sequence length="436" mass="50099">MLRDYQLKIAEQARGILNKYGLVYLSMEVRTGKSLTSMHAAYLMQVKNVLFVTKKKAISSVVSDYDKLAPSFMIDIINFESLHHIRKQYDLIIIDEAHTCGGFPTMPERTKQLKDICEGKPVIFLSGTPTPESYSQLYHQLSISSHSPWVEYKSFYSWVKGGYVMPQTKYMYNREFKDYSNADEARIKSETAHLFISFSQQDAGFEQLVQEEVIIVKMQPSTYWLANKIIKNKVYIGKNGEQVIADTAVKVQQKCHQIYSGTVICEDKTAICFDDTKARVIKERFAGQKIAIFYKFNAEGTMLKVAFASRWTEDPEEFNRRGDLTFISQIVSGREGVNLSTADALVMFNIDFSALSYWQSRARLQTKDRVKEAPVYWLFSEGGIEEKIYQVVQQKKDYTLSYFKKDFGYAGIKSSDKDNIMAEKERLVCSEDNPAK</sequence>
<dbReference type="Gene3D" id="3.40.50.300">
    <property type="entry name" value="P-loop containing nucleotide triphosphate hydrolases"/>
    <property type="match status" value="2"/>
</dbReference>
<dbReference type="AlphaFoldDB" id="A0A562SZR8"/>
<gene>
    <name evidence="2" type="ORF">LX66_3580</name>
</gene>
<evidence type="ECO:0000259" key="1">
    <source>
        <dbReference type="PROSITE" id="PS51192"/>
    </source>
</evidence>
<dbReference type="Proteomes" id="UP000316778">
    <property type="component" value="Unassembled WGS sequence"/>
</dbReference>
<protein>
    <recommendedName>
        <fullName evidence="1">Helicase ATP-binding domain-containing protein</fullName>
    </recommendedName>
</protein>
<reference evidence="2 3" key="1">
    <citation type="journal article" date="2013" name="Stand. Genomic Sci.">
        <title>Genomic Encyclopedia of Type Strains, Phase I: The one thousand microbial genomes (KMG-I) project.</title>
        <authorList>
            <person name="Kyrpides N.C."/>
            <person name="Woyke T."/>
            <person name="Eisen J.A."/>
            <person name="Garrity G."/>
            <person name="Lilburn T.G."/>
            <person name="Beck B.J."/>
            <person name="Whitman W.B."/>
            <person name="Hugenholtz P."/>
            <person name="Klenk H.P."/>
        </authorList>
    </citation>
    <scope>NUCLEOTIDE SEQUENCE [LARGE SCALE GENOMIC DNA]</scope>
    <source>
        <strain evidence="2 3">DSM 13484</strain>
    </source>
</reference>
<dbReference type="RefSeq" id="WP_145716057.1">
    <property type="nucleotide sequence ID" value="NZ_BAAAFY010000005.1"/>
</dbReference>
<dbReference type="InterPro" id="IPR014001">
    <property type="entry name" value="Helicase_ATP-bd"/>
</dbReference>
<dbReference type="SUPFAM" id="SSF52540">
    <property type="entry name" value="P-loop containing nucleoside triphosphate hydrolases"/>
    <property type="match status" value="2"/>
</dbReference>
<name>A0A562SZR8_CHIJA</name>
<dbReference type="InterPro" id="IPR027417">
    <property type="entry name" value="P-loop_NTPase"/>
</dbReference>
<evidence type="ECO:0000313" key="3">
    <source>
        <dbReference type="Proteomes" id="UP000316778"/>
    </source>
</evidence>
<evidence type="ECO:0000313" key="2">
    <source>
        <dbReference type="EMBL" id="TWI86326.1"/>
    </source>
</evidence>
<keyword evidence="3" id="KW-1185">Reference proteome</keyword>
<dbReference type="PROSITE" id="PS51192">
    <property type="entry name" value="HELICASE_ATP_BIND_1"/>
    <property type="match status" value="1"/>
</dbReference>
<proteinExistence type="predicted"/>
<accession>A0A562SZR8</accession>
<dbReference type="EMBL" id="VLLG01000004">
    <property type="protein sequence ID" value="TWI86326.1"/>
    <property type="molecule type" value="Genomic_DNA"/>
</dbReference>